<proteinExistence type="predicted"/>
<keyword evidence="1" id="KW-0378">Hydrolase</keyword>
<gene>
    <name evidence="1" type="ORF">ACIB24_03645</name>
</gene>
<dbReference type="PANTHER" id="PTHR48100:SF15">
    <property type="entry name" value="SEDOHEPTULOSE 1,7-BISPHOSPHATASE"/>
    <property type="match status" value="1"/>
</dbReference>
<dbReference type="RefSeq" id="WP_398275292.1">
    <property type="nucleotide sequence ID" value="NZ_JBITLV010000001.1"/>
</dbReference>
<sequence length="187" mass="20661">MAEPQLWLVRHGETAWSRERKHTGRSDIPLTAVGEQAARELLPRLHEVRFDLVLASSLSRAWRTAELAGLVPVAEPLAKEWNYGAFEGLTTAQIQEQRPGWSVWDGPVPDGETLAEVAGRADAVVARVRAETDGRAVLVAHAHFLRVLAARWLGESPELGRHLALDTATVSVLGWDRGSPMILRWNT</sequence>
<evidence type="ECO:0000313" key="2">
    <source>
        <dbReference type="Proteomes" id="UP001612915"/>
    </source>
</evidence>
<dbReference type="InterPro" id="IPR029033">
    <property type="entry name" value="His_PPase_superfam"/>
</dbReference>
<dbReference type="EC" id="3.1.3.-" evidence="1"/>
<reference evidence="1 2" key="1">
    <citation type="submission" date="2024-10" db="EMBL/GenBank/DDBJ databases">
        <title>The Natural Products Discovery Center: Release of the First 8490 Sequenced Strains for Exploring Actinobacteria Biosynthetic Diversity.</title>
        <authorList>
            <person name="Kalkreuter E."/>
            <person name="Kautsar S.A."/>
            <person name="Yang D."/>
            <person name="Bader C.D."/>
            <person name="Teijaro C.N."/>
            <person name="Fluegel L."/>
            <person name="Davis C.M."/>
            <person name="Simpson J.R."/>
            <person name="Lauterbach L."/>
            <person name="Steele A.D."/>
            <person name="Gui C."/>
            <person name="Meng S."/>
            <person name="Li G."/>
            <person name="Viehrig K."/>
            <person name="Ye F."/>
            <person name="Su P."/>
            <person name="Kiefer A.F."/>
            <person name="Nichols A."/>
            <person name="Cepeda A.J."/>
            <person name="Yan W."/>
            <person name="Fan B."/>
            <person name="Jiang Y."/>
            <person name="Adhikari A."/>
            <person name="Zheng C.-J."/>
            <person name="Schuster L."/>
            <person name="Cowan T.M."/>
            <person name="Smanski M.J."/>
            <person name="Chevrette M.G."/>
            <person name="De Carvalho L.P.S."/>
            <person name="Shen B."/>
        </authorList>
    </citation>
    <scope>NUCLEOTIDE SEQUENCE [LARGE SCALE GENOMIC DNA]</scope>
    <source>
        <strain evidence="1 2">NPDC049639</strain>
    </source>
</reference>
<organism evidence="1 2">
    <name type="scientific">Spongisporangium articulatum</name>
    <dbReference type="NCBI Taxonomy" id="3362603"/>
    <lineage>
        <taxon>Bacteria</taxon>
        <taxon>Bacillati</taxon>
        <taxon>Actinomycetota</taxon>
        <taxon>Actinomycetes</taxon>
        <taxon>Kineosporiales</taxon>
        <taxon>Kineosporiaceae</taxon>
        <taxon>Spongisporangium</taxon>
    </lineage>
</organism>
<dbReference type="SMART" id="SM00855">
    <property type="entry name" value="PGAM"/>
    <property type="match status" value="1"/>
</dbReference>
<dbReference type="Pfam" id="PF00300">
    <property type="entry name" value="His_Phos_1"/>
    <property type="match status" value="1"/>
</dbReference>
<keyword evidence="2" id="KW-1185">Reference proteome</keyword>
<dbReference type="GO" id="GO:0016787">
    <property type="term" value="F:hydrolase activity"/>
    <property type="evidence" value="ECO:0007669"/>
    <property type="project" value="UniProtKB-KW"/>
</dbReference>
<dbReference type="EMBL" id="JBITLV010000001">
    <property type="protein sequence ID" value="MFI7586151.1"/>
    <property type="molecule type" value="Genomic_DNA"/>
</dbReference>
<dbReference type="CDD" id="cd07067">
    <property type="entry name" value="HP_PGM_like"/>
    <property type="match status" value="1"/>
</dbReference>
<comment type="caution">
    <text evidence="1">The sequence shown here is derived from an EMBL/GenBank/DDBJ whole genome shotgun (WGS) entry which is preliminary data.</text>
</comment>
<evidence type="ECO:0000313" key="1">
    <source>
        <dbReference type="EMBL" id="MFI7586151.1"/>
    </source>
</evidence>
<dbReference type="Proteomes" id="UP001612915">
    <property type="component" value="Unassembled WGS sequence"/>
</dbReference>
<dbReference type="PANTHER" id="PTHR48100">
    <property type="entry name" value="BROAD-SPECIFICITY PHOSPHATASE YOR283W-RELATED"/>
    <property type="match status" value="1"/>
</dbReference>
<dbReference type="InterPro" id="IPR013078">
    <property type="entry name" value="His_Pase_superF_clade-1"/>
</dbReference>
<dbReference type="InterPro" id="IPR050275">
    <property type="entry name" value="PGM_Phosphatase"/>
</dbReference>
<dbReference type="Gene3D" id="3.40.50.1240">
    <property type="entry name" value="Phosphoglycerate mutase-like"/>
    <property type="match status" value="1"/>
</dbReference>
<protein>
    <submittedName>
        <fullName evidence="1">Histidine phosphatase family protein</fullName>
        <ecNumber evidence="1">3.1.3.-</ecNumber>
    </submittedName>
</protein>
<dbReference type="SUPFAM" id="SSF53254">
    <property type="entry name" value="Phosphoglycerate mutase-like"/>
    <property type="match status" value="1"/>
</dbReference>
<accession>A0ABW8AIH0</accession>
<name>A0ABW8AIH0_9ACTN</name>